<dbReference type="InterPro" id="IPR029082">
    <property type="entry name" value="Imm35"/>
</dbReference>
<dbReference type="Proteomes" id="UP000198280">
    <property type="component" value="Unassembled WGS sequence"/>
</dbReference>
<protein>
    <submittedName>
        <fullName evidence="2">Immunity protein 35</fullName>
    </submittedName>
</protein>
<dbReference type="Pfam" id="PF15567">
    <property type="entry name" value="Imm35"/>
    <property type="match status" value="1"/>
</dbReference>
<proteinExistence type="predicted"/>
<keyword evidence="3" id="KW-1185">Reference proteome</keyword>
<sequence length="172" mass="18885">MIEREEAVRRVQEHLDLHFPGRMAVVEAEEHELAWVVLYQSAEYVRTGVSRYLLAGNGPYLVDRADGRLHTIGPVDYLMGGWEEEYRARVRGLPVRTAVDDLDDRVRASAAAHGRVFAMVELRERIPALGAAEALAYVTALQAGNAAPRGPLAVVTGALVPYREPVVKTVAG</sequence>
<dbReference type="AlphaFoldDB" id="A0A239E1Z3"/>
<organism evidence="2 3">
    <name type="scientific">Actinacidiphila glaucinigra</name>
    <dbReference type="NCBI Taxonomy" id="235986"/>
    <lineage>
        <taxon>Bacteria</taxon>
        <taxon>Bacillati</taxon>
        <taxon>Actinomycetota</taxon>
        <taxon>Actinomycetes</taxon>
        <taxon>Kitasatosporales</taxon>
        <taxon>Streptomycetaceae</taxon>
        <taxon>Actinacidiphila</taxon>
    </lineage>
</organism>
<accession>A0A239E1Z3</accession>
<dbReference type="RefSeq" id="WP_089223836.1">
    <property type="nucleotide sequence ID" value="NZ_FZOF01000005.1"/>
</dbReference>
<evidence type="ECO:0000313" key="2">
    <source>
        <dbReference type="EMBL" id="SNS38750.1"/>
    </source>
</evidence>
<evidence type="ECO:0000313" key="3">
    <source>
        <dbReference type="Proteomes" id="UP000198280"/>
    </source>
</evidence>
<reference evidence="2 3" key="1">
    <citation type="submission" date="2017-06" db="EMBL/GenBank/DDBJ databases">
        <authorList>
            <person name="Kim H.J."/>
            <person name="Triplett B.A."/>
        </authorList>
    </citation>
    <scope>NUCLEOTIDE SEQUENCE [LARGE SCALE GENOMIC DNA]</scope>
    <source>
        <strain evidence="2 3">CGMCC 4.1858</strain>
    </source>
</reference>
<name>A0A239E1Z3_9ACTN</name>
<evidence type="ECO:0000259" key="1">
    <source>
        <dbReference type="Pfam" id="PF15567"/>
    </source>
</evidence>
<gene>
    <name evidence="2" type="ORF">SAMN05216252_105281</name>
</gene>
<dbReference type="OrthoDB" id="3542430at2"/>
<dbReference type="EMBL" id="FZOF01000005">
    <property type="protein sequence ID" value="SNS38750.1"/>
    <property type="molecule type" value="Genomic_DNA"/>
</dbReference>
<feature type="domain" description="Immunity protein 35" evidence="1">
    <location>
        <begin position="5"/>
        <end position="87"/>
    </location>
</feature>